<gene>
    <name evidence="1" type="ORF">AMECASPLE_039497</name>
</gene>
<comment type="caution">
    <text evidence="1">The sequence shown here is derived from an EMBL/GenBank/DDBJ whole genome shotgun (WGS) entry which is preliminary data.</text>
</comment>
<evidence type="ECO:0000313" key="1">
    <source>
        <dbReference type="EMBL" id="MEQ2309508.1"/>
    </source>
</evidence>
<dbReference type="EMBL" id="JAHRIP010074216">
    <property type="protein sequence ID" value="MEQ2309508.1"/>
    <property type="molecule type" value="Genomic_DNA"/>
</dbReference>
<proteinExistence type="predicted"/>
<reference evidence="1 2" key="1">
    <citation type="submission" date="2021-06" db="EMBL/GenBank/DDBJ databases">
        <authorList>
            <person name="Palmer J.M."/>
        </authorList>
    </citation>
    <scope>NUCLEOTIDE SEQUENCE [LARGE SCALE GENOMIC DNA]</scope>
    <source>
        <strain evidence="1 2">AS_MEX2019</strain>
        <tissue evidence="1">Muscle</tissue>
    </source>
</reference>
<name>A0ABV0ZT80_9TELE</name>
<keyword evidence="2" id="KW-1185">Reference proteome</keyword>
<sequence>MYCRTKTMSMQEIQKYAQMAWETRARPTKGSEGEARVLQVQTERNSLALEDQEMPSTRTHVKNRFMEQRRFGETWSDLERQHPSHFGWSSSSF</sequence>
<organism evidence="1 2">
    <name type="scientific">Ameca splendens</name>
    <dbReference type="NCBI Taxonomy" id="208324"/>
    <lineage>
        <taxon>Eukaryota</taxon>
        <taxon>Metazoa</taxon>
        <taxon>Chordata</taxon>
        <taxon>Craniata</taxon>
        <taxon>Vertebrata</taxon>
        <taxon>Euteleostomi</taxon>
        <taxon>Actinopterygii</taxon>
        <taxon>Neopterygii</taxon>
        <taxon>Teleostei</taxon>
        <taxon>Neoteleostei</taxon>
        <taxon>Acanthomorphata</taxon>
        <taxon>Ovalentaria</taxon>
        <taxon>Atherinomorphae</taxon>
        <taxon>Cyprinodontiformes</taxon>
        <taxon>Goodeidae</taxon>
        <taxon>Ameca</taxon>
    </lineage>
</organism>
<dbReference type="Proteomes" id="UP001469553">
    <property type="component" value="Unassembled WGS sequence"/>
</dbReference>
<accession>A0ABV0ZT80</accession>
<evidence type="ECO:0000313" key="2">
    <source>
        <dbReference type="Proteomes" id="UP001469553"/>
    </source>
</evidence>
<protein>
    <submittedName>
        <fullName evidence="1">Uncharacterized protein</fullName>
    </submittedName>
</protein>